<evidence type="ECO:0000313" key="2">
    <source>
        <dbReference type="Proteomes" id="UP000188184"/>
    </source>
</evidence>
<accession>A0A1Q2KZB8</accession>
<keyword evidence="2" id="KW-1185">Reference proteome</keyword>
<dbReference type="AlphaFoldDB" id="A0A1Q2KZB8"/>
<reference evidence="1 2" key="1">
    <citation type="submission" date="2017-02" db="EMBL/GenBank/DDBJ databases">
        <title>The complete genomic sequence of a novel cold adapted crude oil-degrading bacterium Planococcus qaidamina Y42.</title>
        <authorList>
            <person name="Yang R."/>
        </authorList>
    </citation>
    <scope>NUCLEOTIDE SEQUENCE [LARGE SCALE GENOMIC DNA]</scope>
    <source>
        <strain evidence="1 2">Y42</strain>
    </source>
</reference>
<name>A0A1Q2KZB8_9BACL</name>
<dbReference type="OrthoDB" id="2454083at2"/>
<protein>
    <submittedName>
        <fullName evidence="1">Uncharacterized protein</fullName>
    </submittedName>
</protein>
<evidence type="ECO:0000313" key="1">
    <source>
        <dbReference type="EMBL" id="AQQ53513.1"/>
    </source>
</evidence>
<dbReference type="EMBL" id="CP019640">
    <property type="protein sequence ID" value="AQQ53513.1"/>
    <property type="molecule type" value="Genomic_DNA"/>
</dbReference>
<sequence length="94" mass="10994">MIEAFKKTWNDRSAVEKINTQEELESFIALELNDELTHPRLRRTRAEKLEAAFERINNSNLTEPEKAGLSDLYRRVEDRLETIHDYTDGDNTNG</sequence>
<dbReference type="KEGG" id="pmar:B0X71_10805"/>
<dbReference type="Proteomes" id="UP000188184">
    <property type="component" value="Chromosome"/>
</dbReference>
<proteinExistence type="predicted"/>
<organism evidence="1 2">
    <name type="scientific">Planococcus lenghuensis</name>
    <dbReference type="NCBI Taxonomy" id="2213202"/>
    <lineage>
        <taxon>Bacteria</taxon>
        <taxon>Bacillati</taxon>
        <taxon>Bacillota</taxon>
        <taxon>Bacilli</taxon>
        <taxon>Bacillales</taxon>
        <taxon>Caryophanaceae</taxon>
        <taxon>Planococcus</taxon>
    </lineage>
</organism>
<dbReference type="RefSeq" id="WP_077589410.1">
    <property type="nucleotide sequence ID" value="NZ_CP019640.1"/>
</dbReference>
<gene>
    <name evidence="1" type="ORF">B0X71_10805</name>
</gene>